<feature type="transmembrane region" description="Helical" evidence="6">
    <location>
        <begin position="60"/>
        <end position="78"/>
    </location>
</feature>
<dbReference type="Proteomes" id="UP000244338">
    <property type="component" value="Unassembled WGS sequence"/>
</dbReference>
<accession>A0A2R6Y218</accession>
<feature type="transmembrane region" description="Helical" evidence="6">
    <location>
        <begin position="177"/>
        <end position="197"/>
    </location>
</feature>
<dbReference type="AlphaFoldDB" id="A0A2R6Y218"/>
<evidence type="ECO:0000256" key="6">
    <source>
        <dbReference type="SAM" id="Phobius"/>
    </source>
</evidence>
<keyword evidence="5 6" id="KW-0472">Membrane</keyword>
<name>A0A2R6Y218_9BACL</name>
<feature type="transmembrane region" description="Helical" evidence="6">
    <location>
        <begin position="226"/>
        <end position="248"/>
    </location>
</feature>
<proteinExistence type="predicted"/>
<dbReference type="CDD" id="cd17489">
    <property type="entry name" value="MFS_YfcJ_like"/>
    <property type="match status" value="1"/>
</dbReference>
<dbReference type="GO" id="GO:0005886">
    <property type="term" value="C:plasma membrane"/>
    <property type="evidence" value="ECO:0007669"/>
    <property type="project" value="UniProtKB-SubCell"/>
</dbReference>
<dbReference type="InterPro" id="IPR036259">
    <property type="entry name" value="MFS_trans_sf"/>
</dbReference>
<feature type="transmembrane region" description="Helical" evidence="6">
    <location>
        <begin position="376"/>
        <end position="395"/>
    </location>
</feature>
<dbReference type="SUPFAM" id="SSF103473">
    <property type="entry name" value="MFS general substrate transporter"/>
    <property type="match status" value="1"/>
</dbReference>
<evidence type="ECO:0000256" key="1">
    <source>
        <dbReference type="ARBA" id="ARBA00004651"/>
    </source>
</evidence>
<dbReference type="InterPro" id="IPR011701">
    <property type="entry name" value="MFS"/>
</dbReference>
<organism evidence="8 9">
    <name type="scientific">Candidatus Carbonibacillus altaicus</name>
    <dbReference type="NCBI Taxonomy" id="2163959"/>
    <lineage>
        <taxon>Bacteria</taxon>
        <taxon>Bacillati</taxon>
        <taxon>Bacillota</taxon>
        <taxon>Bacilli</taxon>
        <taxon>Bacillales</taxon>
        <taxon>Candidatus Carbonibacillus</taxon>
    </lineage>
</organism>
<dbReference type="Gene3D" id="1.20.1250.20">
    <property type="entry name" value="MFS general substrate transporter like domains"/>
    <property type="match status" value="1"/>
</dbReference>
<dbReference type="InterPro" id="IPR020846">
    <property type="entry name" value="MFS_dom"/>
</dbReference>
<sequence>MSSPQSMPIAEKNPSRRNALWTKTFLLITVANFFHFLGFQLLLSTIPIYAQDLGAKETDIGLVVSMLTLFALLIRPLTGGALDLYGKKRLLLIGLALNLLAILLYPFARGLSALFLIRALHGIGFGISTTAFGTIAADIVPPARRGEGLGIFGLSTTLSMAIGPYIGLLLYDRTGTLLLFTASALMTITSMIMVIPLSRTEIDLSRPVKKHLKEALSLPEMFEGKAAFPALLVMLLSLSYGGIIAFLTPYGKSAGVPNIGVFFIFNAIFVFLSRPFAGRIYDVKGVGWILLPGALSGMIGLWLLAHATTTWTVIVAASFYGLAFGSIQPSLQAWANDRAPLNKRGAANAMFFSAFDLGIGGGAIALGWIAAWLGYAKMYECAGVLFILMIGLFFAHTGRRRAASEKGAT</sequence>
<evidence type="ECO:0000256" key="5">
    <source>
        <dbReference type="ARBA" id="ARBA00023136"/>
    </source>
</evidence>
<feature type="transmembrane region" description="Helical" evidence="6">
    <location>
        <begin position="285"/>
        <end position="305"/>
    </location>
</feature>
<feature type="transmembrane region" description="Helical" evidence="6">
    <location>
        <begin position="311"/>
        <end position="328"/>
    </location>
</feature>
<evidence type="ECO:0000256" key="3">
    <source>
        <dbReference type="ARBA" id="ARBA00022692"/>
    </source>
</evidence>
<keyword evidence="3 6" id="KW-0812">Transmembrane</keyword>
<dbReference type="PANTHER" id="PTHR23531:SF2">
    <property type="entry name" value="PERMEASE"/>
    <property type="match status" value="1"/>
</dbReference>
<feature type="transmembrane region" description="Helical" evidence="6">
    <location>
        <begin position="254"/>
        <end position="273"/>
    </location>
</feature>
<comment type="caution">
    <text evidence="8">The sequence shown here is derived from an EMBL/GenBank/DDBJ whole genome shotgun (WGS) entry which is preliminary data.</text>
</comment>
<comment type="subcellular location">
    <subcellularLocation>
        <location evidence="1">Cell membrane</location>
        <topology evidence="1">Multi-pass membrane protein</topology>
    </subcellularLocation>
</comment>
<evidence type="ECO:0000313" key="8">
    <source>
        <dbReference type="EMBL" id="PTQ56730.1"/>
    </source>
</evidence>
<feature type="transmembrane region" description="Helical" evidence="6">
    <location>
        <begin position="349"/>
        <end position="370"/>
    </location>
</feature>
<dbReference type="EMBL" id="PEBX01000020">
    <property type="protein sequence ID" value="PTQ56730.1"/>
    <property type="molecule type" value="Genomic_DNA"/>
</dbReference>
<reference evidence="9" key="1">
    <citation type="journal article" date="2018" name="Sci. Rep.">
        <title>Lignite coal burning seam in the remote Altai Mountains harbors a hydrogen-driven thermophilic microbial community.</title>
        <authorList>
            <person name="Kadnikov V.V."/>
            <person name="Mardanov A.V."/>
            <person name="Ivasenko D.A."/>
            <person name="Antsiferov D.V."/>
            <person name="Beletsky A.V."/>
            <person name="Karnachuk O.V."/>
            <person name="Ravin N.V."/>
        </authorList>
    </citation>
    <scope>NUCLEOTIDE SEQUENCE [LARGE SCALE GENOMIC DNA]</scope>
</reference>
<evidence type="ECO:0000256" key="2">
    <source>
        <dbReference type="ARBA" id="ARBA00022448"/>
    </source>
</evidence>
<feature type="transmembrane region" description="Helical" evidence="6">
    <location>
        <begin position="25"/>
        <end position="48"/>
    </location>
</feature>
<evidence type="ECO:0000259" key="7">
    <source>
        <dbReference type="PROSITE" id="PS50850"/>
    </source>
</evidence>
<evidence type="ECO:0000256" key="4">
    <source>
        <dbReference type="ARBA" id="ARBA00022989"/>
    </source>
</evidence>
<dbReference type="PROSITE" id="PS50850">
    <property type="entry name" value="MFS"/>
    <property type="match status" value="1"/>
</dbReference>
<feature type="transmembrane region" description="Helical" evidence="6">
    <location>
        <begin position="90"/>
        <end position="108"/>
    </location>
</feature>
<keyword evidence="2" id="KW-0813">Transport</keyword>
<gene>
    <name evidence="8" type="ORF">BSOLF_2698</name>
</gene>
<feature type="transmembrane region" description="Helical" evidence="6">
    <location>
        <begin position="149"/>
        <end position="171"/>
    </location>
</feature>
<protein>
    <submittedName>
        <fullName evidence="8">Major facilitator family transporter</fullName>
    </submittedName>
</protein>
<keyword evidence="4 6" id="KW-1133">Transmembrane helix</keyword>
<dbReference type="Pfam" id="PF07690">
    <property type="entry name" value="MFS_1"/>
    <property type="match status" value="1"/>
</dbReference>
<evidence type="ECO:0000313" key="9">
    <source>
        <dbReference type="Proteomes" id="UP000244338"/>
    </source>
</evidence>
<dbReference type="GO" id="GO:0022857">
    <property type="term" value="F:transmembrane transporter activity"/>
    <property type="evidence" value="ECO:0007669"/>
    <property type="project" value="InterPro"/>
</dbReference>
<dbReference type="InterPro" id="IPR052714">
    <property type="entry name" value="MFS_Exporter"/>
</dbReference>
<feature type="transmembrane region" description="Helical" evidence="6">
    <location>
        <begin position="114"/>
        <end position="137"/>
    </location>
</feature>
<feature type="domain" description="Major facilitator superfamily (MFS) profile" evidence="7">
    <location>
        <begin position="24"/>
        <end position="400"/>
    </location>
</feature>
<dbReference type="PANTHER" id="PTHR23531">
    <property type="entry name" value="QUINOLENE RESISTANCE PROTEIN NORA"/>
    <property type="match status" value="1"/>
</dbReference>